<dbReference type="InterPro" id="IPR004316">
    <property type="entry name" value="SWEET_rpt"/>
</dbReference>
<sequence length="111" mass="12614">MPFHLSICLTLSAFVWFVIGLVVEDLHIELPNFLGFILGMVQILIHGMYKKPNKGVVEEMKLSQHVIKIVNLRTSEIHPIDDEVAYAEEGNTNKKMVEVKPIQECKANVEI</sequence>
<keyword evidence="3" id="KW-0813">Transport</keyword>
<evidence type="ECO:0000256" key="9">
    <source>
        <dbReference type="SAM" id="Phobius"/>
    </source>
</evidence>
<gene>
    <name evidence="11" type="ORF">LIER_11375</name>
</gene>
<keyword evidence="7 9" id="KW-1133">Transmembrane helix</keyword>
<comment type="subcellular location">
    <subcellularLocation>
        <location evidence="1">Endomembrane system</location>
        <topology evidence="1">Multi-pass membrane protein</topology>
    </subcellularLocation>
</comment>
<keyword evidence="10" id="KW-0732">Signal</keyword>
<feature type="signal peptide" evidence="10">
    <location>
        <begin position="1"/>
        <end position="20"/>
    </location>
</feature>
<dbReference type="Pfam" id="PF03083">
    <property type="entry name" value="MtN3_slv"/>
    <property type="match status" value="1"/>
</dbReference>
<dbReference type="AlphaFoldDB" id="A0AAV3PRU5"/>
<evidence type="ECO:0000256" key="3">
    <source>
        <dbReference type="ARBA" id="ARBA00022448"/>
    </source>
</evidence>
<keyword evidence="4" id="KW-0762">Sugar transport</keyword>
<keyword evidence="8 9" id="KW-0472">Membrane</keyword>
<dbReference type="Proteomes" id="UP001454036">
    <property type="component" value="Unassembled WGS sequence"/>
</dbReference>
<keyword evidence="5 9" id="KW-0812">Transmembrane</keyword>
<comment type="caution">
    <text evidence="11">The sequence shown here is derived from an EMBL/GenBank/DDBJ whole genome shotgun (WGS) entry which is preliminary data.</text>
</comment>
<comment type="similarity">
    <text evidence="2">Belongs to the SWEET sugar transporter family.</text>
</comment>
<evidence type="ECO:0000313" key="11">
    <source>
        <dbReference type="EMBL" id="GAA0153050.1"/>
    </source>
</evidence>
<evidence type="ECO:0000256" key="6">
    <source>
        <dbReference type="ARBA" id="ARBA00022737"/>
    </source>
</evidence>
<dbReference type="Gene3D" id="1.20.1280.290">
    <property type="match status" value="1"/>
</dbReference>
<dbReference type="GO" id="GO:0051119">
    <property type="term" value="F:sugar transmembrane transporter activity"/>
    <property type="evidence" value="ECO:0007669"/>
    <property type="project" value="InterPro"/>
</dbReference>
<evidence type="ECO:0000256" key="8">
    <source>
        <dbReference type="ARBA" id="ARBA00023136"/>
    </source>
</evidence>
<evidence type="ECO:0000256" key="10">
    <source>
        <dbReference type="SAM" id="SignalP"/>
    </source>
</evidence>
<proteinExistence type="inferred from homology"/>
<dbReference type="PANTHER" id="PTHR10791">
    <property type="entry name" value="RAG1-ACTIVATING PROTEIN 1"/>
    <property type="match status" value="1"/>
</dbReference>
<keyword evidence="6" id="KW-0677">Repeat</keyword>
<protein>
    <submittedName>
        <fullName evidence="11">Uncharacterized protein</fullName>
    </submittedName>
</protein>
<feature type="transmembrane region" description="Helical" evidence="9">
    <location>
        <begin position="30"/>
        <end position="49"/>
    </location>
</feature>
<dbReference type="PANTHER" id="PTHR10791:SF22">
    <property type="entry name" value="BIDIRECTIONAL SUGAR TRANSPORTER SWEET11"/>
    <property type="match status" value="1"/>
</dbReference>
<evidence type="ECO:0000256" key="2">
    <source>
        <dbReference type="ARBA" id="ARBA00007809"/>
    </source>
</evidence>
<evidence type="ECO:0000313" key="12">
    <source>
        <dbReference type="Proteomes" id="UP001454036"/>
    </source>
</evidence>
<organism evidence="11 12">
    <name type="scientific">Lithospermum erythrorhizon</name>
    <name type="common">Purple gromwell</name>
    <name type="synonym">Lithospermum officinale var. erythrorhizon</name>
    <dbReference type="NCBI Taxonomy" id="34254"/>
    <lineage>
        <taxon>Eukaryota</taxon>
        <taxon>Viridiplantae</taxon>
        <taxon>Streptophyta</taxon>
        <taxon>Embryophyta</taxon>
        <taxon>Tracheophyta</taxon>
        <taxon>Spermatophyta</taxon>
        <taxon>Magnoliopsida</taxon>
        <taxon>eudicotyledons</taxon>
        <taxon>Gunneridae</taxon>
        <taxon>Pentapetalae</taxon>
        <taxon>asterids</taxon>
        <taxon>lamiids</taxon>
        <taxon>Boraginales</taxon>
        <taxon>Boraginaceae</taxon>
        <taxon>Boraginoideae</taxon>
        <taxon>Lithospermeae</taxon>
        <taxon>Lithospermum</taxon>
    </lineage>
</organism>
<feature type="chain" id="PRO_5043416399" evidence="10">
    <location>
        <begin position="21"/>
        <end position="111"/>
    </location>
</feature>
<name>A0AAV3PRU5_LITER</name>
<dbReference type="EMBL" id="BAABME010002104">
    <property type="protein sequence ID" value="GAA0153050.1"/>
    <property type="molecule type" value="Genomic_DNA"/>
</dbReference>
<evidence type="ECO:0000256" key="7">
    <source>
        <dbReference type="ARBA" id="ARBA00022989"/>
    </source>
</evidence>
<dbReference type="InterPro" id="IPR047664">
    <property type="entry name" value="SWEET"/>
</dbReference>
<evidence type="ECO:0000256" key="4">
    <source>
        <dbReference type="ARBA" id="ARBA00022597"/>
    </source>
</evidence>
<reference evidence="11 12" key="1">
    <citation type="submission" date="2024-01" db="EMBL/GenBank/DDBJ databases">
        <title>The complete chloroplast genome sequence of Lithospermum erythrorhizon: insights into the phylogenetic relationship among Boraginaceae species and the maternal lineages of purple gromwells.</title>
        <authorList>
            <person name="Okada T."/>
            <person name="Watanabe K."/>
        </authorList>
    </citation>
    <scope>NUCLEOTIDE SEQUENCE [LARGE SCALE GENOMIC DNA]</scope>
</reference>
<dbReference type="GO" id="GO:0012505">
    <property type="term" value="C:endomembrane system"/>
    <property type="evidence" value="ECO:0007669"/>
    <property type="project" value="UniProtKB-SubCell"/>
</dbReference>
<evidence type="ECO:0000256" key="1">
    <source>
        <dbReference type="ARBA" id="ARBA00004127"/>
    </source>
</evidence>
<keyword evidence="12" id="KW-1185">Reference proteome</keyword>
<accession>A0AAV3PRU5</accession>
<dbReference type="GO" id="GO:0016020">
    <property type="term" value="C:membrane"/>
    <property type="evidence" value="ECO:0007669"/>
    <property type="project" value="InterPro"/>
</dbReference>
<evidence type="ECO:0000256" key="5">
    <source>
        <dbReference type="ARBA" id="ARBA00022692"/>
    </source>
</evidence>